<keyword evidence="1" id="KW-0472">Membrane</keyword>
<proteinExistence type="predicted"/>
<evidence type="ECO:0000313" key="2">
    <source>
        <dbReference type="EMBL" id="MBR7889441.1"/>
    </source>
</evidence>
<keyword evidence="1" id="KW-1133">Transmembrane helix</keyword>
<gene>
    <name evidence="2" type="ORF">J9B83_10860</name>
</gene>
<evidence type="ECO:0000313" key="3">
    <source>
        <dbReference type="Proteomes" id="UP000679722"/>
    </source>
</evidence>
<sequence length="146" mass="16862">MFSLKATELKRSTISTAVWLMVTLCYLALLKLFWMPTIWWALLLLAVAIVWLAVGVIGWRQPAVTLSLHEDNAILCRGSQCQSLIFVRFNALQLIAKINRGSRWQDLLWPKFQVIYRDSLSPEDYQIVRSFAAQQILLHRSEENKG</sequence>
<accession>A0ABS5HCQ5</accession>
<evidence type="ECO:0000256" key="1">
    <source>
        <dbReference type="SAM" id="Phobius"/>
    </source>
</evidence>
<keyword evidence="3" id="KW-1185">Reference proteome</keyword>
<name>A0ABS5HCQ5_9GAMM</name>
<evidence type="ECO:0008006" key="4">
    <source>
        <dbReference type="Google" id="ProtNLM"/>
    </source>
</evidence>
<reference evidence="2 3" key="1">
    <citation type="submission" date="2021-04" db="EMBL/GenBank/DDBJ databases">
        <authorList>
            <person name="Sun C."/>
        </authorList>
    </citation>
    <scope>NUCLEOTIDE SEQUENCE [LARGE SCALE GENOMIC DNA]</scope>
    <source>
        <strain evidence="2 3">A79</strain>
    </source>
</reference>
<keyword evidence="1" id="KW-0812">Transmembrane</keyword>
<feature type="transmembrane region" description="Helical" evidence="1">
    <location>
        <begin position="38"/>
        <end position="59"/>
    </location>
</feature>
<organism evidence="2 3">
    <name type="scientific">Marinomonas vulgaris</name>
    <dbReference type="NCBI Taxonomy" id="2823372"/>
    <lineage>
        <taxon>Bacteria</taxon>
        <taxon>Pseudomonadati</taxon>
        <taxon>Pseudomonadota</taxon>
        <taxon>Gammaproteobacteria</taxon>
        <taxon>Oceanospirillales</taxon>
        <taxon>Oceanospirillaceae</taxon>
        <taxon>Marinomonas</taxon>
    </lineage>
</organism>
<dbReference type="EMBL" id="JAGSSV010000013">
    <property type="protein sequence ID" value="MBR7889441.1"/>
    <property type="molecule type" value="Genomic_DNA"/>
</dbReference>
<protein>
    <recommendedName>
        <fullName evidence="4">Toxin CptA</fullName>
    </recommendedName>
</protein>
<reference evidence="3" key="2">
    <citation type="submission" date="2023-07" db="EMBL/GenBank/DDBJ databases">
        <title>Marinomonas vulgaris A79, complete genome.</title>
        <authorList>
            <person name="Ying J.-J."/>
        </authorList>
    </citation>
    <scope>NUCLEOTIDE SEQUENCE [LARGE SCALE GENOMIC DNA]</scope>
    <source>
        <strain evidence="3">A79</strain>
    </source>
</reference>
<comment type="caution">
    <text evidence="2">The sequence shown here is derived from an EMBL/GenBank/DDBJ whole genome shotgun (WGS) entry which is preliminary data.</text>
</comment>
<dbReference type="Proteomes" id="UP000679722">
    <property type="component" value="Unassembled WGS sequence"/>
</dbReference>
<feature type="transmembrane region" description="Helical" evidence="1">
    <location>
        <begin position="12"/>
        <end position="32"/>
    </location>
</feature>
<dbReference type="RefSeq" id="WP_211536768.1">
    <property type="nucleotide sequence ID" value="NZ_JAGSSV010000013.1"/>
</dbReference>